<reference evidence="2 3" key="1">
    <citation type="submission" date="2017-07" db="EMBL/GenBank/DDBJ databases">
        <title>Paenibacillus herberti R33 genome sequencing and assembly.</title>
        <authorList>
            <person name="Su W."/>
        </authorList>
    </citation>
    <scope>NUCLEOTIDE SEQUENCE [LARGE SCALE GENOMIC DNA]</scope>
    <source>
        <strain evidence="2 3">R33</strain>
    </source>
</reference>
<dbReference type="Proteomes" id="UP000215145">
    <property type="component" value="Unassembled WGS sequence"/>
</dbReference>
<gene>
    <name evidence="2" type="ORF">CGZ75_24225</name>
</gene>
<feature type="transmembrane region" description="Helical" evidence="1">
    <location>
        <begin position="38"/>
        <end position="55"/>
    </location>
</feature>
<keyword evidence="1" id="KW-0812">Transmembrane</keyword>
<accession>A0A229NSX3</accession>
<dbReference type="OrthoDB" id="9838104at2"/>
<evidence type="ECO:0000313" key="2">
    <source>
        <dbReference type="EMBL" id="OXM12983.1"/>
    </source>
</evidence>
<comment type="caution">
    <text evidence="2">The sequence shown here is derived from an EMBL/GenBank/DDBJ whole genome shotgun (WGS) entry which is preliminary data.</text>
</comment>
<sequence length="136" mass="16405">MEEVKTVLIKITRPTLSNIIFGVVMMLTIIIWSQSNNYYYLFVIFLYVPWIIYTIKELKNRELSFTDNQLNVDDFTLHYKDIESVIVHKKRLDITVKNERRLTKLIYLDFKNAQDKENIKNKIDEWKTHNSSSERQ</sequence>
<name>A0A229NSX3_9BACL</name>
<dbReference type="EMBL" id="NMUQ01000005">
    <property type="protein sequence ID" value="OXM12983.1"/>
    <property type="molecule type" value="Genomic_DNA"/>
</dbReference>
<feature type="transmembrane region" description="Helical" evidence="1">
    <location>
        <begin position="15"/>
        <end position="32"/>
    </location>
</feature>
<evidence type="ECO:0000256" key="1">
    <source>
        <dbReference type="SAM" id="Phobius"/>
    </source>
</evidence>
<evidence type="ECO:0000313" key="3">
    <source>
        <dbReference type="Proteomes" id="UP000215145"/>
    </source>
</evidence>
<dbReference type="RefSeq" id="WP_089527006.1">
    <property type="nucleotide sequence ID" value="NZ_NMUQ01000005.1"/>
</dbReference>
<keyword evidence="3" id="KW-1185">Reference proteome</keyword>
<proteinExistence type="predicted"/>
<keyword evidence="1" id="KW-1133">Transmembrane helix</keyword>
<organism evidence="2 3">
    <name type="scientific">Paenibacillus herberti</name>
    <dbReference type="NCBI Taxonomy" id="1619309"/>
    <lineage>
        <taxon>Bacteria</taxon>
        <taxon>Bacillati</taxon>
        <taxon>Bacillota</taxon>
        <taxon>Bacilli</taxon>
        <taxon>Bacillales</taxon>
        <taxon>Paenibacillaceae</taxon>
        <taxon>Paenibacillus</taxon>
    </lineage>
</organism>
<keyword evidence="1" id="KW-0472">Membrane</keyword>
<dbReference type="AlphaFoldDB" id="A0A229NSX3"/>
<protein>
    <submittedName>
        <fullName evidence="2">Uncharacterized protein</fullName>
    </submittedName>
</protein>